<evidence type="ECO:0000256" key="2">
    <source>
        <dbReference type="ARBA" id="ARBA00022692"/>
    </source>
</evidence>
<protein>
    <submittedName>
        <fullName evidence="7">Unannotated protein</fullName>
    </submittedName>
</protein>
<dbReference type="AlphaFoldDB" id="A0A6J7E6V6"/>
<evidence type="ECO:0000313" key="6">
    <source>
        <dbReference type="EMBL" id="CAB4830567.1"/>
    </source>
</evidence>
<feature type="transmembrane region" description="Helical" evidence="5">
    <location>
        <begin position="95"/>
        <end position="115"/>
    </location>
</feature>
<name>A0A6J7E6V6_9ZZZZ</name>
<comment type="subcellular location">
    <subcellularLocation>
        <location evidence="1">Membrane</location>
        <topology evidence="1">Multi-pass membrane protein</topology>
    </subcellularLocation>
</comment>
<organism evidence="7">
    <name type="scientific">freshwater metagenome</name>
    <dbReference type="NCBI Taxonomy" id="449393"/>
    <lineage>
        <taxon>unclassified sequences</taxon>
        <taxon>metagenomes</taxon>
        <taxon>ecological metagenomes</taxon>
    </lineage>
</organism>
<sequence>MSVIFVILSILVGLVALYSASLDFRGDPQIMELMQRLGYRPGFERFLGVIKVLGAVGLFLGIVVHFIGVLAALGLTIYMLLAIRAHFRASDPVKEALPAFVLMILSATTLIVGLLG</sequence>
<proteinExistence type="predicted"/>
<accession>A0A6J7E6V6</accession>
<keyword evidence="3 5" id="KW-1133">Transmembrane helix</keyword>
<evidence type="ECO:0000313" key="8">
    <source>
        <dbReference type="EMBL" id="CAB5028852.1"/>
    </source>
</evidence>
<feature type="transmembrane region" description="Helical" evidence="5">
    <location>
        <begin position="52"/>
        <end position="83"/>
    </location>
</feature>
<evidence type="ECO:0000256" key="1">
    <source>
        <dbReference type="ARBA" id="ARBA00004141"/>
    </source>
</evidence>
<dbReference type="Pfam" id="PF13564">
    <property type="entry name" value="DoxX_2"/>
    <property type="match status" value="1"/>
</dbReference>
<gene>
    <name evidence="6" type="ORF">UFOPK3164_01129</name>
    <name evidence="7" type="ORF">UFOPK3427_01098</name>
    <name evidence="8" type="ORF">UFOPK4112_01436</name>
</gene>
<evidence type="ECO:0000313" key="7">
    <source>
        <dbReference type="EMBL" id="CAB4875463.1"/>
    </source>
</evidence>
<dbReference type="EMBL" id="CAFABE010000053">
    <property type="protein sequence ID" value="CAB4830567.1"/>
    <property type="molecule type" value="Genomic_DNA"/>
</dbReference>
<keyword evidence="2 5" id="KW-0812">Transmembrane</keyword>
<dbReference type="InterPro" id="IPR032808">
    <property type="entry name" value="DoxX"/>
</dbReference>
<evidence type="ECO:0000256" key="4">
    <source>
        <dbReference type="ARBA" id="ARBA00023136"/>
    </source>
</evidence>
<evidence type="ECO:0000256" key="5">
    <source>
        <dbReference type="SAM" id="Phobius"/>
    </source>
</evidence>
<evidence type="ECO:0000256" key="3">
    <source>
        <dbReference type="ARBA" id="ARBA00022989"/>
    </source>
</evidence>
<dbReference type="GO" id="GO:0016020">
    <property type="term" value="C:membrane"/>
    <property type="evidence" value="ECO:0007669"/>
    <property type="project" value="UniProtKB-SubCell"/>
</dbReference>
<dbReference type="EMBL" id="CAFBPM010000016">
    <property type="protein sequence ID" value="CAB5028852.1"/>
    <property type="molecule type" value="Genomic_DNA"/>
</dbReference>
<dbReference type="EMBL" id="CAFBLT010000001">
    <property type="protein sequence ID" value="CAB4875463.1"/>
    <property type="molecule type" value="Genomic_DNA"/>
</dbReference>
<keyword evidence="4 5" id="KW-0472">Membrane</keyword>
<reference evidence="7" key="1">
    <citation type="submission" date="2020-05" db="EMBL/GenBank/DDBJ databases">
        <authorList>
            <person name="Chiriac C."/>
            <person name="Salcher M."/>
            <person name="Ghai R."/>
            <person name="Kavagutti S V."/>
        </authorList>
    </citation>
    <scope>NUCLEOTIDE SEQUENCE</scope>
</reference>